<dbReference type="InterPro" id="IPR013087">
    <property type="entry name" value="Znf_C2H2_type"/>
</dbReference>
<sequence>MVNESRSSCNMDRRANMLSSLSAGIQCELGQESYRNCLTIKVEPTSPGTTDAPCQNGDMDPQNELRQTVNGSFEESSEEDCSSNLQAQLVCGICFKAFSVSVDLEKHCMTHHNGETPFKCHQCSAAFRCWLGNKGLKFHLENLHPPCSTVICKLEDSETGSIASNPVSPNKFSNVEFCEFVCGDCGLQFSDAPLYETHCKVHNPKEPFKCVECSLRFKRCLTIEEHRASHLLVGPYSCDQCGKEYSFKWSLLMHTQIIHGIRPQHFCDKCGLGFLNAEFLSGHTHLHSVEEYSIEIDLKSVNVISMDEDKTPSAILECEECDLEFATETDLAMHSHIHQGPQTFKCEQCPTECDSYAELKQHVNSKHSDVEMQWCEDCGGCGYLNVLLSGECAWPNLENGDDDVNTVMHNSEADISSDAQSDSESAKDDHLETQTVMTTRSSLYKRQKATQNQEQIKKKLSSKKLKTCAKKESLAKGRRKCS</sequence>
<feature type="domain" description="C2H2-type" evidence="10">
    <location>
        <begin position="265"/>
        <end position="292"/>
    </location>
</feature>
<proteinExistence type="predicted"/>
<reference evidence="11" key="1">
    <citation type="submission" date="2022-12" db="EMBL/GenBank/DDBJ databases">
        <title>Chromosome-level genome assembly of the bean flower thrips Megalurothrips usitatus.</title>
        <authorList>
            <person name="Ma L."/>
            <person name="Liu Q."/>
            <person name="Li H."/>
            <person name="Cai W."/>
        </authorList>
    </citation>
    <scope>NUCLEOTIDE SEQUENCE</scope>
    <source>
        <strain evidence="11">Cailab_2022a</strain>
    </source>
</reference>
<feature type="compositionally biased region" description="Polar residues" evidence="9">
    <location>
        <begin position="433"/>
        <end position="442"/>
    </location>
</feature>
<feature type="domain" description="C2H2-type" evidence="10">
    <location>
        <begin position="236"/>
        <end position="263"/>
    </location>
</feature>
<feature type="compositionally biased region" description="Polar residues" evidence="9">
    <location>
        <begin position="414"/>
        <end position="423"/>
    </location>
</feature>
<dbReference type="GO" id="GO:0000978">
    <property type="term" value="F:RNA polymerase II cis-regulatory region sequence-specific DNA binding"/>
    <property type="evidence" value="ECO:0007669"/>
    <property type="project" value="TreeGrafter"/>
</dbReference>
<evidence type="ECO:0000256" key="1">
    <source>
        <dbReference type="ARBA" id="ARBA00004123"/>
    </source>
</evidence>
<feature type="region of interest" description="Disordered" evidence="9">
    <location>
        <begin position="414"/>
        <end position="462"/>
    </location>
</feature>
<dbReference type="SMART" id="SM00355">
    <property type="entry name" value="ZnF_C2H2"/>
    <property type="match status" value="8"/>
</dbReference>
<dbReference type="GO" id="GO:0003700">
    <property type="term" value="F:DNA-binding transcription factor activity"/>
    <property type="evidence" value="ECO:0007669"/>
    <property type="project" value="TreeGrafter"/>
</dbReference>
<dbReference type="Proteomes" id="UP001075354">
    <property type="component" value="Chromosome 12"/>
</dbReference>
<dbReference type="PANTHER" id="PTHR24404">
    <property type="entry name" value="ZINC FINGER PROTEIN"/>
    <property type="match status" value="1"/>
</dbReference>
<evidence type="ECO:0000259" key="10">
    <source>
        <dbReference type="PROSITE" id="PS50157"/>
    </source>
</evidence>
<dbReference type="InterPro" id="IPR050589">
    <property type="entry name" value="Ikaros_C2H2-ZF"/>
</dbReference>
<feature type="domain" description="C2H2-type" evidence="10">
    <location>
        <begin position="316"/>
        <end position="343"/>
    </location>
</feature>
<name>A0AAV7XCX4_9NEOP</name>
<feature type="domain" description="C2H2-type" evidence="10">
    <location>
        <begin position="208"/>
        <end position="235"/>
    </location>
</feature>
<evidence type="ECO:0000256" key="7">
    <source>
        <dbReference type="ARBA" id="ARBA00023242"/>
    </source>
</evidence>
<keyword evidence="4 8" id="KW-0863">Zinc-finger</keyword>
<keyword evidence="3" id="KW-0677">Repeat</keyword>
<evidence type="ECO:0000313" key="12">
    <source>
        <dbReference type="Proteomes" id="UP001075354"/>
    </source>
</evidence>
<evidence type="ECO:0000256" key="9">
    <source>
        <dbReference type="SAM" id="MobiDB-lite"/>
    </source>
</evidence>
<evidence type="ECO:0000256" key="6">
    <source>
        <dbReference type="ARBA" id="ARBA00023125"/>
    </source>
</evidence>
<dbReference type="PROSITE" id="PS50157">
    <property type="entry name" value="ZINC_FINGER_C2H2_2"/>
    <property type="match status" value="6"/>
</dbReference>
<accession>A0AAV7XCX4</accession>
<dbReference type="PANTHER" id="PTHR24404:SF111">
    <property type="entry name" value="GASTRULA ZINC FINGER PROTEIN XLCGF49.1-LIKE-RELATED"/>
    <property type="match status" value="1"/>
</dbReference>
<keyword evidence="2" id="KW-0479">Metal-binding</keyword>
<organism evidence="11 12">
    <name type="scientific">Megalurothrips usitatus</name>
    <name type="common">bean blossom thrips</name>
    <dbReference type="NCBI Taxonomy" id="439358"/>
    <lineage>
        <taxon>Eukaryota</taxon>
        <taxon>Metazoa</taxon>
        <taxon>Ecdysozoa</taxon>
        <taxon>Arthropoda</taxon>
        <taxon>Hexapoda</taxon>
        <taxon>Insecta</taxon>
        <taxon>Pterygota</taxon>
        <taxon>Neoptera</taxon>
        <taxon>Paraneoptera</taxon>
        <taxon>Thysanoptera</taxon>
        <taxon>Terebrantia</taxon>
        <taxon>Thripoidea</taxon>
        <taxon>Thripidae</taxon>
        <taxon>Megalurothrips</taxon>
    </lineage>
</organism>
<keyword evidence="5" id="KW-0862">Zinc</keyword>
<dbReference type="Pfam" id="PF00096">
    <property type="entry name" value="zf-C2H2"/>
    <property type="match status" value="1"/>
</dbReference>
<feature type="domain" description="C2H2-type" evidence="10">
    <location>
        <begin position="180"/>
        <end position="207"/>
    </location>
</feature>
<dbReference type="PROSITE" id="PS00028">
    <property type="entry name" value="ZINC_FINGER_C2H2_1"/>
    <property type="match status" value="7"/>
</dbReference>
<evidence type="ECO:0000256" key="3">
    <source>
        <dbReference type="ARBA" id="ARBA00022737"/>
    </source>
</evidence>
<evidence type="ECO:0000256" key="8">
    <source>
        <dbReference type="PROSITE-ProRule" id="PRU00042"/>
    </source>
</evidence>
<evidence type="ECO:0000256" key="4">
    <source>
        <dbReference type="ARBA" id="ARBA00022771"/>
    </source>
</evidence>
<comment type="subcellular location">
    <subcellularLocation>
        <location evidence="1">Nucleus</location>
    </subcellularLocation>
</comment>
<dbReference type="EMBL" id="JAPTSV010000012">
    <property type="protein sequence ID" value="KAJ1522202.1"/>
    <property type="molecule type" value="Genomic_DNA"/>
</dbReference>
<comment type="caution">
    <text evidence="11">The sequence shown here is derived from an EMBL/GenBank/DDBJ whole genome shotgun (WGS) entry which is preliminary data.</text>
</comment>
<evidence type="ECO:0000256" key="5">
    <source>
        <dbReference type="ARBA" id="ARBA00022833"/>
    </source>
</evidence>
<keyword evidence="7" id="KW-0539">Nucleus</keyword>
<keyword evidence="6" id="KW-0238">DNA-binding</keyword>
<keyword evidence="12" id="KW-1185">Reference proteome</keyword>
<feature type="domain" description="C2H2-type" evidence="10">
    <location>
        <begin position="89"/>
        <end position="117"/>
    </location>
</feature>
<evidence type="ECO:0000313" key="11">
    <source>
        <dbReference type="EMBL" id="KAJ1522202.1"/>
    </source>
</evidence>
<gene>
    <name evidence="11" type="ORF">ONE63_002510</name>
</gene>
<evidence type="ECO:0000256" key="2">
    <source>
        <dbReference type="ARBA" id="ARBA00022723"/>
    </source>
</evidence>
<dbReference type="GO" id="GO:0006357">
    <property type="term" value="P:regulation of transcription by RNA polymerase II"/>
    <property type="evidence" value="ECO:0007669"/>
    <property type="project" value="TreeGrafter"/>
</dbReference>
<dbReference type="InterPro" id="IPR036236">
    <property type="entry name" value="Znf_C2H2_sf"/>
</dbReference>
<dbReference type="GO" id="GO:0005634">
    <property type="term" value="C:nucleus"/>
    <property type="evidence" value="ECO:0007669"/>
    <property type="project" value="UniProtKB-SubCell"/>
</dbReference>
<dbReference type="AlphaFoldDB" id="A0AAV7XCX4"/>
<dbReference type="Gene3D" id="3.30.160.60">
    <property type="entry name" value="Classic Zinc Finger"/>
    <property type="match status" value="4"/>
</dbReference>
<protein>
    <recommendedName>
        <fullName evidence="10">C2H2-type domain-containing protein</fullName>
    </recommendedName>
</protein>
<dbReference type="GO" id="GO:0008270">
    <property type="term" value="F:zinc ion binding"/>
    <property type="evidence" value="ECO:0007669"/>
    <property type="project" value="UniProtKB-KW"/>
</dbReference>
<dbReference type="SUPFAM" id="SSF57667">
    <property type="entry name" value="beta-beta-alpha zinc fingers"/>
    <property type="match status" value="4"/>
</dbReference>